<proteinExistence type="predicted"/>
<accession>A0A0E9UM89</accession>
<sequence>MHSINCLISCELPALATGHMTSLQLNTIQHSSFSVL</sequence>
<evidence type="ECO:0000313" key="1">
    <source>
        <dbReference type="EMBL" id="JAH66345.1"/>
    </source>
</evidence>
<reference evidence="1" key="1">
    <citation type="submission" date="2014-11" db="EMBL/GenBank/DDBJ databases">
        <authorList>
            <person name="Amaro Gonzalez C."/>
        </authorList>
    </citation>
    <scope>NUCLEOTIDE SEQUENCE</scope>
</reference>
<dbReference type="EMBL" id="GBXM01028547">
    <property type="protein sequence ID" value="JAH80030.1"/>
    <property type="molecule type" value="Transcribed_RNA"/>
</dbReference>
<reference evidence="1" key="2">
    <citation type="journal article" date="2015" name="Fish Shellfish Immunol.">
        <title>Early steps in the European eel (Anguilla anguilla)-Vibrio vulnificus interaction in the gills: Role of the RtxA13 toxin.</title>
        <authorList>
            <person name="Callol A."/>
            <person name="Pajuelo D."/>
            <person name="Ebbesson L."/>
            <person name="Teles M."/>
            <person name="MacKenzie S."/>
            <person name="Amaro C."/>
        </authorList>
    </citation>
    <scope>NUCLEOTIDE SEQUENCE</scope>
</reference>
<dbReference type="AlphaFoldDB" id="A0A0E9UM89"/>
<protein>
    <submittedName>
        <fullName evidence="1">Uncharacterized protein</fullName>
    </submittedName>
</protein>
<dbReference type="EMBL" id="GBXM01042232">
    <property type="protein sequence ID" value="JAH66345.1"/>
    <property type="molecule type" value="Transcribed_RNA"/>
</dbReference>
<organism evidence="1">
    <name type="scientific">Anguilla anguilla</name>
    <name type="common">European freshwater eel</name>
    <name type="synonym">Muraena anguilla</name>
    <dbReference type="NCBI Taxonomy" id="7936"/>
    <lineage>
        <taxon>Eukaryota</taxon>
        <taxon>Metazoa</taxon>
        <taxon>Chordata</taxon>
        <taxon>Craniata</taxon>
        <taxon>Vertebrata</taxon>
        <taxon>Euteleostomi</taxon>
        <taxon>Actinopterygii</taxon>
        <taxon>Neopterygii</taxon>
        <taxon>Teleostei</taxon>
        <taxon>Anguilliformes</taxon>
        <taxon>Anguillidae</taxon>
        <taxon>Anguilla</taxon>
    </lineage>
</organism>
<name>A0A0E9UM89_ANGAN</name>